<organism evidence="7 8">
    <name type="scientific">Meripilus lineatus</name>
    <dbReference type="NCBI Taxonomy" id="2056292"/>
    <lineage>
        <taxon>Eukaryota</taxon>
        <taxon>Fungi</taxon>
        <taxon>Dikarya</taxon>
        <taxon>Basidiomycota</taxon>
        <taxon>Agaricomycotina</taxon>
        <taxon>Agaricomycetes</taxon>
        <taxon>Polyporales</taxon>
        <taxon>Meripilaceae</taxon>
        <taxon>Meripilus</taxon>
    </lineage>
</organism>
<keyword evidence="2 4" id="KW-0863">Zinc-finger</keyword>
<accession>A0AAD5YD07</accession>
<keyword evidence="3" id="KW-0862">Zinc</keyword>
<dbReference type="SMART" id="SM00184">
    <property type="entry name" value="RING"/>
    <property type="match status" value="1"/>
</dbReference>
<evidence type="ECO:0000256" key="3">
    <source>
        <dbReference type="ARBA" id="ARBA00022833"/>
    </source>
</evidence>
<gene>
    <name evidence="7" type="ORF">NLI96_g7389</name>
</gene>
<evidence type="ECO:0000313" key="7">
    <source>
        <dbReference type="EMBL" id="KAJ3481841.1"/>
    </source>
</evidence>
<sequence>MHVVCPACFNVFDPDSDEHPVRVDCGHVYHEGCVKGEGNCLMCYETYTEDDRSRLVLETNDIDEEDAAIREGVKKSLELHTSALGEDRLAALRAEVVALRQERSARTAGLDMTDSIIEMNRKHNQSMTTQLARIKKDTQETRERRLSLEEALKSAPTGSNNVGIEQGVGSNEGGHTEGSGVTR</sequence>
<reference evidence="7" key="1">
    <citation type="submission" date="2022-07" db="EMBL/GenBank/DDBJ databases">
        <title>Genome Sequence of Physisporinus lineatus.</title>
        <authorList>
            <person name="Buettner E."/>
        </authorList>
    </citation>
    <scope>NUCLEOTIDE SEQUENCE</scope>
    <source>
        <strain evidence="7">VT162</strain>
    </source>
</reference>
<proteinExistence type="predicted"/>
<evidence type="ECO:0000259" key="6">
    <source>
        <dbReference type="PROSITE" id="PS50089"/>
    </source>
</evidence>
<dbReference type="AlphaFoldDB" id="A0AAD5YD07"/>
<feature type="domain" description="RING-type" evidence="6">
    <location>
        <begin position="5"/>
        <end position="43"/>
    </location>
</feature>
<evidence type="ECO:0000256" key="4">
    <source>
        <dbReference type="PROSITE-ProRule" id="PRU00175"/>
    </source>
</evidence>
<dbReference type="EMBL" id="JANAWD010000301">
    <property type="protein sequence ID" value="KAJ3481841.1"/>
    <property type="molecule type" value="Genomic_DNA"/>
</dbReference>
<feature type="region of interest" description="Disordered" evidence="5">
    <location>
        <begin position="150"/>
        <end position="183"/>
    </location>
</feature>
<dbReference type="Gene3D" id="3.30.40.10">
    <property type="entry name" value="Zinc/RING finger domain, C3HC4 (zinc finger)"/>
    <property type="match status" value="1"/>
</dbReference>
<evidence type="ECO:0000256" key="2">
    <source>
        <dbReference type="ARBA" id="ARBA00022771"/>
    </source>
</evidence>
<evidence type="ECO:0000256" key="5">
    <source>
        <dbReference type="SAM" id="MobiDB-lite"/>
    </source>
</evidence>
<evidence type="ECO:0000256" key="1">
    <source>
        <dbReference type="ARBA" id="ARBA00022723"/>
    </source>
</evidence>
<dbReference type="Proteomes" id="UP001212997">
    <property type="component" value="Unassembled WGS sequence"/>
</dbReference>
<evidence type="ECO:0000313" key="8">
    <source>
        <dbReference type="Proteomes" id="UP001212997"/>
    </source>
</evidence>
<dbReference type="InterPro" id="IPR013083">
    <property type="entry name" value="Znf_RING/FYVE/PHD"/>
</dbReference>
<dbReference type="Pfam" id="PF13445">
    <property type="entry name" value="zf-RING_UBOX"/>
    <property type="match status" value="1"/>
</dbReference>
<dbReference type="PROSITE" id="PS50089">
    <property type="entry name" value="ZF_RING_2"/>
    <property type="match status" value="1"/>
</dbReference>
<dbReference type="InterPro" id="IPR001841">
    <property type="entry name" value="Znf_RING"/>
</dbReference>
<dbReference type="InterPro" id="IPR027370">
    <property type="entry name" value="Znf-RING_euk"/>
</dbReference>
<protein>
    <recommendedName>
        <fullName evidence="6">RING-type domain-containing protein</fullName>
    </recommendedName>
</protein>
<keyword evidence="8" id="KW-1185">Reference proteome</keyword>
<keyword evidence="1" id="KW-0479">Metal-binding</keyword>
<comment type="caution">
    <text evidence="7">The sequence shown here is derived from an EMBL/GenBank/DDBJ whole genome shotgun (WGS) entry which is preliminary data.</text>
</comment>
<dbReference type="GO" id="GO:0008270">
    <property type="term" value="F:zinc ion binding"/>
    <property type="evidence" value="ECO:0007669"/>
    <property type="project" value="UniProtKB-KW"/>
</dbReference>
<dbReference type="SUPFAM" id="SSF57850">
    <property type="entry name" value="RING/U-box"/>
    <property type="match status" value="1"/>
</dbReference>
<name>A0AAD5YD07_9APHY</name>